<evidence type="ECO:0000313" key="9">
    <source>
        <dbReference type="Proteomes" id="UP000434957"/>
    </source>
</evidence>
<dbReference type="Proteomes" id="UP000429607">
    <property type="component" value="Unassembled WGS sequence"/>
</dbReference>
<evidence type="ECO:0000256" key="4">
    <source>
        <dbReference type="ARBA" id="ARBA00022729"/>
    </source>
</evidence>
<dbReference type="EMBL" id="QXFT01000938">
    <property type="protein sequence ID" value="KAE9332936.1"/>
    <property type="molecule type" value="Genomic_DNA"/>
</dbReference>
<name>A0A6A4FEJ5_9STRA</name>
<comment type="subcellular location">
    <subcellularLocation>
        <location evidence="1 5">Secreted</location>
    </subcellularLocation>
</comment>
<dbReference type="EMBL" id="QXFV01001009">
    <property type="protein sequence ID" value="KAE9018168.1"/>
    <property type="molecule type" value="Genomic_DNA"/>
</dbReference>
<dbReference type="InterPro" id="IPR031825">
    <property type="entry name" value="RXLR"/>
</dbReference>
<reference evidence="7 9" key="1">
    <citation type="submission" date="2018-08" db="EMBL/GenBank/DDBJ databases">
        <title>Genomic investigation of the strawberry pathogen Phytophthora fragariae indicates pathogenicity is determined by transcriptional variation in three key races.</title>
        <authorList>
            <person name="Adams T.M."/>
            <person name="Armitage A.D."/>
            <person name="Sobczyk M.K."/>
            <person name="Bates H.J."/>
            <person name="Dunwell J.M."/>
            <person name="Nellist C.F."/>
            <person name="Harrison R.J."/>
        </authorList>
    </citation>
    <scope>NUCLEOTIDE SEQUENCE [LARGE SCALE GENOMIC DNA]</scope>
    <source>
        <strain evidence="6 8">SCRP249</strain>
        <strain evidence="7 9">SCRP333</strain>
    </source>
</reference>
<sequence>MRFCNFVLLVAIMLLARAGSAAASRESHLTSGDSARELTIGTPTKRLLRAYTTDEDDSEERGLSAKLPGLEKISNALKSSKTKELEGLLKAESVAGAFKTLKLSSMPIGKNDFIESKMVVKLFTSRNFKVWSNYATELNKKDPETAMFAALKDVFGEKNVATMIVLGKDSWSSNSVAKKLETAQFKSWYERGQRPDDVLKKMLGVNIREIKLHPREMKIWEDYTRYDLKRKIKY</sequence>
<accession>A0A6A4FEJ5</accession>
<dbReference type="AlphaFoldDB" id="A0A6A4FEJ5"/>
<proteinExistence type="inferred from homology"/>
<evidence type="ECO:0000256" key="5">
    <source>
        <dbReference type="RuleBase" id="RU367124"/>
    </source>
</evidence>
<keyword evidence="3 5" id="KW-0964">Secreted</keyword>
<comment type="domain">
    <text evidence="5">The RxLR-dEER motif acts to carry the protein into the host cell cytoplasm through binding to cell surface phosphatidylinositol-3-phosphate.</text>
</comment>
<feature type="chain" id="PRO_5044948151" description="RxLR effector protein" evidence="5">
    <location>
        <begin position="24"/>
        <end position="234"/>
    </location>
</feature>
<protein>
    <recommendedName>
        <fullName evidence="5">RxLR effector protein</fullName>
    </recommendedName>
</protein>
<organism evidence="7 9">
    <name type="scientific">Phytophthora rubi</name>
    <dbReference type="NCBI Taxonomy" id="129364"/>
    <lineage>
        <taxon>Eukaryota</taxon>
        <taxon>Sar</taxon>
        <taxon>Stramenopiles</taxon>
        <taxon>Oomycota</taxon>
        <taxon>Peronosporomycetes</taxon>
        <taxon>Peronosporales</taxon>
        <taxon>Peronosporaceae</taxon>
        <taxon>Phytophthora</taxon>
    </lineage>
</organism>
<keyword evidence="4 5" id="KW-0732">Signal</keyword>
<keyword evidence="9" id="KW-1185">Reference proteome</keyword>
<feature type="signal peptide" evidence="5">
    <location>
        <begin position="1"/>
        <end position="23"/>
    </location>
</feature>
<evidence type="ECO:0000313" key="8">
    <source>
        <dbReference type="Proteomes" id="UP000429607"/>
    </source>
</evidence>
<comment type="similarity">
    <text evidence="2 5">Belongs to the RxLR effector family.</text>
</comment>
<evidence type="ECO:0000256" key="3">
    <source>
        <dbReference type="ARBA" id="ARBA00022525"/>
    </source>
</evidence>
<comment type="caution">
    <text evidence="7">The sequence shown here is derived from an EMBL/GenBank/DDBJ whole genome shotgun (WGS) entry which is preliminary data.</text>
</comment>
<evidence type="ECO:0000256" key="1">
    <source>
        <dbReference type="ARBA" id="ARBA00004613"/>
    </source>
</evidence>
<dbReference type="Proteomes" id="UP000434957">
    <property type="component" value="Unassembled WGS sequence"/>
</dbReference>
<comment type="function">
    <text evidence="5">Effector that suppresses plant defense responses during pathogen infection.</text>
</comment>
<evidence type="ECO:0000313" key="7">
    <source>
        <dbReference type="EMBL" id="KAE9332936.1"/>
    </source>
</evidence>
<evidence type="ECO:0000313" key="6">
    <source>
        <dbReference type="EMBL" id="KAE9018168.1"/>
    </source>
</evidence>
<evidence type="ECO:0000256" key="2">
    <source>
        <dbReference type="ARBA" id="ARBA00010400"/>
    </source>
</evidence>
<gene>
    <name evidence="6" type="ORF">PR001_g14214</name>
    <name evidence="7" type="ORF">PR003_g14277</name>
</gene>
<dbReference type="Pfam" id="PF16810">
    <property type="entry name" value="RXLR"/>
    <property type="match status" value="1"/>
</dbReference>